<dbReference type="RefSeq" id="WP_168884733.1">
    <property type="nucleotide sequence ID" value="NZ_JABAIL010000009.1"/>
</dbReference>
<proteinExistence type="predicted"/>
<evidence type="ECO:0000313" key="2">
    <source>
        <dbReference type="EMBL" id="NLR94020.1"/>
    </source>
</evidence>
<name>A0A7X8SPI5_9BACT</name>
<reference evidence="2 3" key="1">
    <citation type="submission" date="2020-04" db="EMBL/GenBank/DDBJ databases">
        <title>Flammeovirga sp. SR4, a novel species isolated from seawater.</title>
        <authorList>
            <person name="Wang X."/>
        </authorList>
    </citation>
    <scope>NUCLEOTIDE SEQUENCE [LARGE SCALE GENOMIC DNA]</scope>
    <source>
        <strain evidence="2 3">SR4</strain>
    </source>
</reference>
<evidence type="ECO:0000256" key="1">
    <source>
        <dbReference type="SAM" id="SignalP"/>
    </source>
</evidence>
<organism evidence="2 3">
    <name type="scientific">Flammeovirga agarivorans</name>
    <dbReference type="NCBI Taxonomy" id="2726742"/>
    <lineage>
        <taxon>Bacteria</taxon>
        <taxon>Pseudomonadati</taxon>
        <taxon>Bacteroidota</taxon>
        <taxon>Cytophagia</taxon>
        <taxon>Cytophagales</taxon>
        <taxon>Flammeovirgaceae</taxon>
        <taxon>Flammeovirga</taxon>
    </lineage>
</organism>
<accession>A0A7X8SPI5</accession>
<comment type="caution">
    <text evidence="2">The sequence shown here is derived from an EMBL/GenBank/DDBJ whole genome shotgun (WGS) entry which is preliminary data.</text>
</comment>
<feature type="chain" id="PRO_5030945698" evidence="1">
    <location>
        <begin position="21"/>
        <end position="127"/>
    </location>
</feature>
<gene>
    <name evidence="2" type="ORF">HGP29_22655</name>
</gene>
<keyword evidence="3" id="KW-1185">Reference proteome</keyword>
<dbReference type="AlphaFoldDB" id="A0A7X8SPI5"/>
<keyword evidence="1" id="KW-0732">Signal</keyword>
<dbReference type="Proteomes" id="UP000585050">
    <property type="component" value="Unassembled WGS sequence"/>
</dbReference>
<feature type="signal peptide" evidence="1">
    <location>
        <begin position="1"/>
        <end position="20"/>
    </location>
</feature>
<protein>
    <submittedName>
        <fullName evidence="2">Uncharacterized protein</fullName>
    </submittedName>
</protein>
<sequence>MKYSSLLLFLLISLSTVAQKKVIDFYYDGGRLSNGDDMVYDLLGDVNIHTPECVLTYIREQSTMKLDFIDDDLKEYNESLENLEAYLVEGEPEIVWRVKKDKSIFVRVYERDGQIYFAWHGRSFEVD</sequence>
<dbReference type="EMBL" id="JABAIL010000009">
    <property type="protein sequence ID" value="NLR94020.1"/>
    <property type="molecule type" value="Genomic_DNA"/>
</dbReference>
<evidence type="ECO:0000313" key="3">
    <source>
        <dbReference type="Proteomes" id="UP000585050"/>
    </source>
</evidence>